<feature type="domain" description="Thiolase C-terminal" evidence="7">
    <location>
        <begin position="288"/>
        <end position="424"/>
    </location>
</feature>
<sequence>MAFKPVYVIDGTRTPFLKARTGPGPFSAGDLAVQAGRALLLRQPYAPTDLDEVIIGCAAPSPDEVNIGRVIALRLGCGNHVPGWTVMRNCASGMQALDSGIANIQTGRSQLVLAGGTDALSRAPLLFSDDMVRWLSGWYAARGIGAKLAALRGFRLKNLAPVIGLLKGLTDPVVGLSMGQTAENVATRFGIDRAAMDAYAAGSHQRVLAARAAGALNEITPLIDNKGKLYPDDDGVREDSTPEKLAKLRPVFDKPWGNITAGNSSQVTDGAAMLVLASEEAVAKWNLRPLGRIVDSQWAGLDPAQMGLGPVHAATPILQRHGLGLNDLDLWEINEAFAAQVLGCLAAWRDDAYCQAHFGTPAWGPLDPAKLNVDGGAIAIGHPVGASGARIVLHLLEALKRRGAKRGMAAICIGGGQGGAMLVETLDEDRP</sequence>
<comment type="similarity">
    <text evidence="1 5">Belongs to the thiolase-like superfamily. Thiolase family.</text>
</comment>
<dbReference type="Pfam" id="PF02803">
    <property type="entry name" value="Thiolase_C"/>
    <property type="match status" value="1"/>
</dbReference>
<comment type="caution">
    <text evidence="8">The sequence shown here is derived from an EMBL/GenBank/DDBJ whole genome shotgun (WGS) entry which is preliminary data.</text>
</comment>
<feature type="active site" description="Proton acceptor" evidence="4">
    <location>
        <position position="382"/>
    </location>
</feature>
<name>A0A2S5GPT7_9BURK</name>
<dbReference type="Pfam" id="PF00108">
    <property type="entry name" value="Thiolase_N"/>
    <property type="match status" value="1"/>
</dbReference>
<evidence type="ECO:0000259" key="6">
    <source>
        <dbReference type="Pfam" id="PF00108"/>
    </source>
</evidence>
<feature type="active site" description="Acyl-thioester intermediate" evidence="4">
    <location>
        <position position="90"/>
    </location>
</feature>
<evidence type="ECO:0000256" key="1">
    <source>
        <dbReference type="ARBA" id="ARBA00010982"/>
    </source>
</evidence>
<dbReference type="PROSITE" id="PS00099">
    <property type="entry name" value="THIOLASE_3"/>
    <property type="match status" value="1"/>
</dbReference>
<keyword evidence="2 5" id="KW-0808">Transferase</keyword>
<reference evidence="8 9" key="1">
    <citation type="submission" date="2018-02" db="EMBL/GenBank/DDBJ databases">
        <title>Draft Genome of Achromobacter spanius stain 6.</title>
        <authorList>
            <person name="Gunasekera T.S."/>
            <person name="Radwan O."/>
            <person name="Ruiz O.N."/>
        </authorList>
    </citation>
    <scope>NUCLEOTIDE SEQUENCE [LARGE SCALE GENOMIC DNA]</scope>
    <source>
        <strain evidence="8 9">6</strain>
    </source>
</reference>
<dbReference type="GO" id="GO:0003985">
    <property type="term" value="F:acetyl-CoA C-acetyltransferase activity"/>
    <property type="evidence" value="ECO:0007669"/>
    <property type="project" value="UniProtKB-EC"/>
</dbReference>
<dbReference type="PANTHER" id="PTHR18919">
    <property type="entry name" value="ACETYL-COA C-ACYLTRANSFERASE"/>
    <property type="match status" value="1"/>
</dbReference>
<dbReference type="NCBIfam" id="TIGR01930">
    <property type="entry name" value="AcCoA-C-Actrans"/>
    <property type="match status" value="1"/>
</dbReference>
<dbReference type="AlphaFoldDB" id="A0A2S5GPT7"/>
<dbReference type="SUPFAM" id="SSF53901">
    <property type="entry name" value="Thiolase-like"/>
    <property type="match status" value="2"/>
</dbReference>
<dbReference type="InterPro" id="IPR020610">
    <property type="entry name" value="Thiolase_AS"/>
</dbReference>
<keyword evidence="3 5" id="KW-0012">Acyltransferase</keyword>
<dbReference type="InterPro" id="IPR002155">
    <property type="entry name" value="Thiolase"/>
</dbReference>
<dbReference type="InterPro" id="IPR020616">
    <property type="entry name" value="Thiolase_N"/>
</dbReference>
<accession>A0A2S5GPT7</accession>
<dbReference type="InterPro" id="IPR016039">
    <property type="entry name" value="Thiolase-like"/>
</dbReference>
<proteinExistence type="inferred from homology"/>
<dbReference type="EC" id="2.3.1.9" evidence="8"/>
<dbReference type="InterPro" id="IPR020613">
    <property type="entry name" value="Thiolase_CS"/>
</dbReference>
<dbReference type="EMBL" id="PREU01000007">
    <property type="protein sequence ID" value="PPA74926.1"/>
    <property type="molecule type" value="Genomic_DNA"/>
</dbReference>
<dbReference type="RefSeq" id="WP_104144258.1">
    <property type="nucleotide sequence ID" value="NZ_PREU01000007.1"/>
</dbReference>
<dbReference type="InterPro" id="IPR020617">
    <property type="entry name" value="Thiolase_C"/>
</dbReference>
<evidence type="ECO:0000313" key="8">
    <source>
        <dbReference type="EMBL" id="PPA74926.1"/>
    </source>
</evidence>
<evidence type="ECO:0000313" key="9">
    <source>
        <dbReference type="Proteomes" id="UP000239990"/>
    </source>
</evidence>
<feature type="domain" description="Thiolase N-terminal" evidence="6">
    <location>
        <begin position="6"/>
        <end position="280"/>
    </location>
</feature>
<protein>
    <submittedName>
        <fullName evidence="8">Acetyl-CoA C-acyltransferase</fullName>
        <ecNumber evidence="8">2.3.1.9</ecNumber>
    </submittedName>
</protein>
<evidence type="ECO:0000256" key="4">
    <source>
        <dbReference type="PIRSR" id="PIRSR000429-1"/>
    </source>
</evidence>
<feature type="active site" description="Proton acceptor" evidence="4">
    <location>
        <position position="412"/>
    </location>
</feature>
<evidence type="ECO:0000259" key="7">
    <source>
        <dbReference type="Pfam" id="PF02803"/>
    </source>
</evidence>
<dbReference type="OrthoDB" id="6139495at2"/>
<dbReference type="Gene3D" id="3.40.47.10">
    <property type="match status" value="1"/>
</dbReference>
<dbReference type="PROSITE" id="PS00737">
    <property type="entry name" value="THIOLASE_2"/>
    <property type="match status" value="1"/>
</dbReference>
<dbReference type="NCBIfam" id="NF006030">
    <property type="entry name" value="PRK08170.1"/>
    <property type="match status" value="1"/>
</dbReference>
<evidence type="ECO:0000256" key="3">
    <source>
        <dbReference type="ARBA" id="ARBA00023315"/>
    </source>
</evidence>
<dbReference type="CDD" id="cd00751">
    <property type="entry name" value="thiolase"/>
    <property type="match status" value="1"/>
</dbReference>
<dbReference type="PANTHER" id="PTHR18919:SF151">
    <property type="entry name" value="BLR2427 PROTEIN"/>
    <property type="match status" value="1"/>
</dbReference>
<organism evidence="8 9">
    <name type="scientific">Achromobacter spanius</name>
    <dbReference type="NCBI Taxonomy" id="217203"/>
    <lineage>
        <taxon>Bacteria</taxon>
        <taxon>Pseudomonadati</taxon>
        <taxon>Pseudomonadota</taxon>
        <taxon>Betaproteobacteria</taxon>
        <taxon>Burkholderiales</taxon>
        <taxon>Alcaligenaceae</taxon>
        <taxon>Achromobacter</taxon>
    </lineage>
</organism>
<dbReference type="PIRSF" id="PIRSF000429">
    <property type="entry name" value="Ac-CoA_Ac_transf"/>
    <property type="match status" value="1"/>
</dbReference>
<evidence type="ECO:0000256" key="2">
    <source>
        <dbReference type="ARBA" id="ARBA00022679"/>
    </source>
</evidence>
<dbReference type="Proteomes" id="UP000239990">
    <property type="component" value="Unassembled WGS sequence"/>
</dbReference>
<gene>
    <name evidence="8" type="ORF">C4E15_16295</name>
</gene>
<evidence type="ECO:0000256" key="5">
    <source>
        <dbReference type="RuleBase" id="RU003557"/>
    </source>
</evidence>